<sequence length="97" mass="10374">MTQSMETLATAAHEVEGVSPDIASVADELARGQLTLVDGLVTGSGDDEQRHTDVTLRPLTGKDIIDAELAAERVVQTANGSELVRSPAMVEFELLRR</sequence>
<dbReference type="AlphaFoldDB" id="A0A193QFP2"/>
<dbReference type="InterPro" id="IPR056974">
    <property type="entry name" value="Tail_Gp41-like"/>
</dbReference>
<dbReference type="RefSeq" id="WP_050747373.1">
    <property type="nucleotide sequence ID" value="NC_007712.1"/>
</dbReference>
<organism evidence="1 2">
    <name type="scientific">Sodalis glossinidius (strain morsitans)</name>
    <dbReference type="NCBI Taxonomy" id="343509"/>
    <lineage>
        <taxon>Bacteria</taxon>
        <taxon>Pseudomonadati</taxon>
        <taxon>Pseudomonadota</taxon>
        <taxon>Gammaproteobacteria</taxon>
        <taxon>Enterobacterales</taxon>
        <taxon>Bruguierivoracaceae</taxon>
        <taxon>Sodalis</taxon>
    </lineage>
</organism>
<accession>A0A193QFP2</accession>
<proteinExistence type="predicted"/>
<protein>
    <submittedName>
        <fullName evidence="1">Mu-like prophage FluMu protein gp41</fullName>
    </submittedName>
</protein>
<reference evidence="1 2" key="1">
    <citation type="submission" date="2015-05" db="EMBL/GenBank/DDBJ databases">
        <authorList>
            <person name="Goodhead I."/>
        </authorList>
    </citation>
    <scope>NUCLEOTIDE SEQUENCE [LARGE SCALE GENOMIC DNA]</scope>
    <source>
        <strain evidence="2">morsitans</strain>
    </source>
</reference>
<dbReference type="Proteomes" id="UP000245838">
    <property type="component" value="Chromosome sggmmb4_Chromosome"/>
</dbReference>
<name>A0A193QFP2_SODGM</name>
<dbReference type="Pfam" id="PF23746">
    <property type="entry name" value="Gp41_Mu"/>
    <property type="match status" value="1"/>
</dbReference>
<evidence type="ECO:0000313" key="2">
    <source>
        <dbReference type="Proteomes" id="UP000245838"/>
    </source>
</evidence>
<evidence type="ECO:0000313" key="1">
    <source>
        <dbReference type="EMBL" id="CRL43991.1"/>
    </source>
</evidence>
<dbReference type="EMBL" id="LN854557">
    <property type="protein sequence ID" value="CRL43991.1"/>
    <property type="molecule type" value="Genomic_DNA"/>
</dbReference>
<gene>
    <name evidence="1" type="ORF">SGGMMB4_00801</name>
</gene>